<keyword evidence="3" id="KW-1185">Reference proteome</keyword>
<evidence type="ECO:0008006" key="4">
    <source>
        <dbReference type="Google" id="ProtNLM"/>
    </source>
</evidence>
<organism evidence="2 3">
    <name type="scientific">Desulforhopalus singaporensis</name>
    <dbReference type="NCBI Taxonomy" id="91360"/>
    <lineage>
        <taxon>Bacteria</taxon>
        <taxon>Pseudomonadati</taxon>
        <taxon>Thermodesulfobacteriota</taxon>
        <taxon>Desulfobulbia</taxon>
        <taxon>Desulfobulbales</taxon>
        <taxon>Desulfocapsaceae</taxon>
        <taxon>Desulforhopalus</taxon>
    </lineage>
</organism>
<accession>A0A1H0VBS1</accession>
<dbReference type="STRING" id="91360.SAMN05660330_03981"/>
<name>A0A1H0VBS1_9BACT</name>
<evidence type="ECO:0000313" key="2">
    <source>
        <dbReference type="EMBL" id="SDP75897.1"/>
    </source>
</evidence>
<evidence type="ECO:0000256" key="1">
    <source>
        <dbReference type="SAM" id="MobiDB-lite"/>
    </source>
</evidence>
<gene>
    <name evidence="2" type="ORF">SAMN05660330_03981</name>
</gene>
<protein>
    <recommendedName>
        <fullName evidence="4">Antitoxin SocA-like Panacea domain-containing protein</fullName>
    </recommendedName>
</protein>
<proteinExistence type="predicted"/>
<feature type="region of interest" description="Disordered" evidence="1">
    <location>
        <begin position="197"/>
        <end position="216"/>
    </location>
</feature>
<dbReference type="EMBL" id="FNJI01000045">
    <property type="protein sequence ID" value="SDP75897.1"/>
    <property type="molecule type" value="Genomic_DNA"/>
</dbReference>
<reference evidence="2 3" key="1">
    <citation type="submission" date="2016-10" db="EMBL/GenBank/DDBJ databases">
        <authorList>
            <person name="de Groot N.N."/>
        </authorList>
    </citation>
    <scope>NUCLEOTIDE SEQUENCE [LARGE SCALE GENOMIC DNA]</scope>
    <source>
        <strain evidence="2 3">DSM 12130</strain>
    </source>
</reference>
<dbReference type="AlphaFoldDB" id="A0A1H0VBS1"/>
<sequence>MADLNLINRILQFTALVAAEQDDYQDRSLGPIHLIKYVYLADLAYAVANDGETYTGVRWQFYHFGPMSAEVFHHIDPALAQIGTEVHSFHSDYGKDDWKRYTAHTDDSLMKDIEDSLPPVISFSIRSSVRKFSNDTPSLLEHVYRSAPMLATQPNAYLDFSSAAQPKTVEEDYTPFMERLSARKKKKMVEYARNLAERRKNSPPRARVRRPTARPKVSLSTEEIKNGLEWLDSLAGDGIKSGQFEAHFDESVWDPRVRNV</sequence>
<evidence type="ECO:0000313" key="3">
    <source>
        <dbReference type="Proteomes" id="UP000199073"/>
    </source>
</evidence>
<dbReference type="Proteomes" id="UP000199073">
    <property type="component" value="Unassembled WGS sequence"/>
</dbReference>